<dbReference type="InterPro" id="IPR010384">
    <property type="entry name" value="MtfA_fam"/>
</dbReference>
<evidence type="ECO:0000256" key="1">
    <source>
        <dbReference type="SAM" id="Phobius"/>
    </source>
</evidence>
<dbReference type="GO" id="GO:0005829">
    <property type="term" value="C:cytosol"/>
    <property type="evidence" value="ECO:0007669"/>
    <property type="project" value="TreeGrafter"/>
</dbReference>
<dbReference type="Gene3D" id="1.10.472.150">
    <property type="entry name" value="Glucose-regulated metallo-peptidase M90, N-terminal domain"/>
    <property type="match status" value="1"/>
</dbReference>
<dbReference type="InterPro" id="IPR042252">
    <property type="entry name" value="MtfA_N"/>
</dbReference>
<dbReference type="Pfam" id="PF06167">
    <property type="entry name" value="Peptidase_M90"/>
    <property type="match status" value="1"/>
</dbReference>
<dbReference type="OrthoDB" id="9786424at2"/>
<dbReference type="SUPFAM" id="SSF55486">
    <property type="entry name" value="Metalloproteases ('zincins'), catalytic domain"/>
    <property type="match status" value="1"/>
</dbReference>
<organism evidence="2 3">
    <name type="scientific">Aliikangiella marina</name>
    <dbReference type="NCBI Taxonomy" id="1712262"/>
    <lineage>
        <taxon>Bacteria</taxon>
        <taxon>Pseudomonadati</taxon>
        <taxon>Pseudomonadota</taxon>
        <taxon>Gammaproteobacteria</taxon>
        <taxon>Oceanospirillales</taxon>
        <taxon>Pleioneaceae</taxon>
        <taxon>Aliikangiella</taxon>
    </lineage>
</organism>
<dbReference type="InterPro" id="IPR024079">
    <property type="entry name" value="MetalloPept_cat_dom_sf"/>
</dbReference>
<dbReference type="CDD" id="cd20169">
    <property type="entry name" value="Peptidase_M90_mtfA"/>
    <property type="match status" value="1"/>
</dbReference>
<dbReference type="AlphaFoldDB" id="A0A545T2S0"/>
<evidence type="ECO:0000313" key="2">
    <source>
        <dbReference type="EMBL" id="TQV71514.1"/>
    </source>
</evidence>
<dbReference type="EMBL" id="VIKR01000006">
    <property type="protein sequence ID" value="TQV71514.1"/>
    <property type="molecule type" value="Genomic_DNA"/>
</dbReference>
<dbReference type="PANTHER" id="PTHR30164:SF2">
    <property type="entry name" value="PROTEIN MTFA"/>
    <property type="match status" value="1"/>
</dbReference>
<protein>
    <submittedName>
        <fullName evidence="2">Zinc-dependent peptidase</fullName>
    </submittedName>
</protein>
<dbReference type="GO" id="GO:0004177">
    <property type="term" value="F:aminopeptidase activity"/>
    <property type="evidence" value="ECO:0007669"/>
    <property type="project" value="TreeGrafter"/>
</dbReference>
<feature type="transmembrane region" description="Helical" evidence="1">
    <location>
        <begin position="6"/>
        <end position="24"/>
    </location>
</feature>
<dbReference type="PANTHER" id="PTHR30164">
    <property type="entry name" value="MTFA PEPTIDASE"/>
    <property type="match status" value="1"/>
</dbReference>
<dbReference type="Gene3D" id="3.40.390.10">
    <property type="entry name" value="Collagenase (Catalytic Domain)"/>
    <property type="match status" value="1"/>
</dbReference>
<evidence type="ECO:0000313" key="3">
    <source>
        <dbReference type="Proteomes" id="UP000317839"/>
    </source>
</evidence>
<dbReference type="RefSeq" id="WP_142943913.1">
    <property type="nucleotide sequence ID" value="NZ_VIKR01000006.1"/>
</dbReference>
<comment type="caution">
    <text evidence="2">The sequence shown here is derived from an EMBL/GenBank/DDBJ whole genome shotgun (WGS) entry which is preliminary data.</text>
</comment>
<keyword evidence="1" id="KW-0812">Transmembrane</keyword>
<proteinExistence type="predicted"/>
<name>A0A545T2S0_9GAMM</name>
<reference evidence="2 3" key="1">
    <citation type="submission" date="2019-06" db="EMBL/GenBank/DDBJ databases">
        <title>Draft genome of Aliikangiella marina GYP-15.</title>
        <authorList>
            <person name="Wang G."/>
        </authorList>
    </citation>
    <scope>NUCLEOTIDE SEQUENCE [LARGE SCALE GENOMIC DNA]</scope>
    <source>
        <strain evidence="2 3">GYP-15</strain>
    </source>
</reference>
<dbReference type="Proteomes" id="UP000317839">
    <property type="component" value="Unassembled WGS sequence"/>
</dbReference>
<sequence length="272" mass="31183">MNPIIIIILVAAGLIGWIFIKPKLKELRRDKIRSQPFPKIWREILRQNVPYFYSMPSDLQLQLKQHILVFLSEKAFFGFEGVKINDEVRVTIAAQACLLLLNRKTDYYPKLKSIYVYPAAFITKHQSADSAGVLQNHHRVLSGESWDLGKVVLSWKDTHQGGLVFNDGHNVVIHEFAHQLDQETGAANGAPFVSYKKQKSWSQVLSKEFELLQKQAAKGEETLLDHYGATNPAEFFAVASEVFFERPAAMLRQHQALYRQLQSFYQVNPAIW</sequence>
<dbReference type="GO" id="GO:0008237">
    <property type="term" value="F:metallopeptidase activity"/>
    <property type="evidence" value="ECO:0007669"/>
    <property type="project" value="InterPro"/>
</dbReference>
<keyword evidence="1" id="KW-0472">Membrane</keyword>
<accession>A0A545T2S0</accession>
<gene>
    <name evidence="2" type="ORF">FLL45_20395</name>
</gene>
<keyword evidence="1" id="KW-1133">Transmembrane helix</keyword>
<keyword evidence="3" id="KW-1185">Reference proteome</keyword>